<dbReference type="Pfam" id="PF09411">
    <property type="entry name" value="PagL"/>
    <property type="match status" value="1"/>
</dbReference>
<comment type="function">
    <text evidence="1">Has lipid A 3-O-deacylase activity. Hydrolyzes the ester bond at the 3 position of lipid A, a bioactive component of lipopolysaccharide (LPS), thereby releasing the primary fatty acyl moiety.</text>
</comment>
<dbReference type="SUPFAM" id="SSF56925">
    <property type="entry name" value="OMPA-like"/>
    <property type="match status" value="1"/>
</dbReference>
<name>A0ABU0XTP4_9BURK</name>
<dbReference type="Proteomes" id="UP001237592">
    <property type="component" value="Unassembled WGS sequence"/>
</dbReference>
<evidence type="ECO:0000256" key="1">
    <source>
        <dbReference type="PIRNR" id="PIRNR029681"/>
    </source>
</evidence>
<keyword evidence="1 3" id="KW-0378">Hydrolase</keyword>
<evidence type="ECO:0000256" key="2">
    <source>
        <dbReference type="SAM" id="SignalP"/>
    </source>
</evidence>
<accession>A0ABU0XTP4</accession>
<dbReference type="GeneID" id="56949247"/>
<gene>
    <name evidence="3" type="ORF">RB624_13430</name>
</gene>
<feature type="signal peptide" evidence="2">
    <location>
        <begin position="1"/>
        <end position="29"/>
    </location>
</feature>
<dbReference type="EC" id="3.1.1.77" evidence="1"/>
<comment type="similarity">
    <text evidence="1">Belongs to the PagL family.</text>
</comment>
<dbReference type="Gene3D" id="2.40.160.20">
    <property type="match status" value="1"/>
</dbReference>
<proteinExistence type="inferred from homology"/>
<dbReference type="PIRSF" id="PIRSF029681">
    <property type="entry name" value="PagL"/>
    <property type="match status" value="1"/>
</dbReference>
<reference evidence="3 4" key="1">
    <citation type="submission" date="2023-08" db="EMBL/GenBank/DDBJ databases">
        <title>Draft genome sequence of Janthinobacterium lividum.</title>
        <authorList>
            <person name="Chun B.H."/>
            <person name="Lee Y."/>
        </authorList>
    </citation>
    <scope>NUCLEOTIDE SEQUENCE [LARGE SCALE GENOMIC DNA]</scope>
    <source>
        <strain evidence="3 4">AMJK</strain>
    </source>
</reference>
<comment type="subunit">
    <text evidence="1">Homodimer.</text>
</comment>
<keyword evidence="1" id="KW-0998">Cell outer membrane</keyword>
<organism evidence="3 4">
    <name type="scientific">Janthinobacterium lividum</name>
    <dbReference type="NCBI Taxonomy" id="29581"/>
    <lineage>
        <taxon>Bacteria</taxon>
        <taxon>Pseudomonadati</taxon>
        <taxon>Pseudomonadota</taxon>
        <taxon>Betaproteobacteria</taxon>
        <taxon>Burkholderiales</taxon>
        <taxon>Oxalobacteraceae</taxon>
        <taxon>Janthinobacterium</taxon>
    </lineage>
</organism>
<comment type="catalytic activity">
    <reaction evidence="1">
        <text>a 3-(acyloxy)acyl derivative of bacterial toxin + H2O = a 3-hydroxyacyl derivative of bacterial toxin + a fatty acid + H(+)</text>
        <dbReference type="Rhea" id="RHEA:12032"/>
        <dbReference type="ChEBI" id="CHEBI:15377"/>
        <dbReference type="ChEBI" id="CHEBI:15378"/>
        <dbReference type="ChEBI" id="CHEBI:28868"/>
        <dbReference type="ChEBI" id="CHEBI:136853"/>
        <dbReference type="ChEBI" id="CHEBI:140675"/>
        <dbReference type="EC" id="3.1.1.77"/>
    </reaction>
</comment>
<evidence type="ECO:0000313" key="4">
    <source>
        <dbReference type="Proteomes" id="UP001237592"/>
    </source>
</evidence>
<sequence>MKASMFFKKNLLKSIAAVTALMAANAGFAADGKLIDSVYGEYAKGVKVQMVRAGVTSNWDKAWFVSNGTQLSGYWDASIGGWDAKSYQNVPGQHQKLWDLGFTPVFRFENTNKLGFYAEAGIGVHMLSKLYNNDDDRLSTHFQFGDHIGVGYVFNNKWEVAAKIQHFSNGGYKKPNSGVNYLNVKVAYHF</sequence>
<evidence type="ECO:0000313" key="3">
    <source>
        <dbReference type="EMBL" id="MDQ4626892.1"/>
    </source>
</evidence>
<dbReference type="InterPro" id="IPR018550">
    <property type="entry name" value="Lipid-A_deacylase-rel"/>
</dbReference>
<feature type="chain" id="PRO_5047414585" description="Lipid A deacylase" evidence="2">
    <location>
        <begin position="30"/>
        <end position="190"/>
    </location>
</feature>
<dbReference type="EMBL" id="JAVFKP010000002">
    <property type="protein sequence ID" value="MDQ4626892.1"/>
    <property type="molecule type" value="Genomic_DNA"/>
</dbReference>
<comment type="caution">
    <text evidence="3">The sequence shown here is derived from an EMBL/GenBank/DDBJ whole genome shotgun (WGS) entry which is preliminary data.</text>
</comment>
<keyword evidence="4" id="KW-1185">Reference proteome</keyword>
<comment type="subcellular location">
    <subcellularLocation>
        <location evidence="1">Cell outer membrane</location>
        <topology evidence="1">Multi-pass membrane protein</topology>
    </subcellularLocation>
</comment>
<protein>
    <recommendedName>
        <fullName evidence="1">Lipid A deacylase</fullName>
        <ecNumber evidence="1">3.1.1.77</ecNumber>
    </recommendedName>
    <alternativeName>
        <fullName evidence="1">LPS 3-O-deacylase</fullName>
    </alternativeName>
    <alternativeName>
        <fullName evidence="1">Outer membrane enzyme</fullName>
    </alternativeName>
</protein>
<keyword evidence="2" id="KW-0732">Signal</keyword>
<dbReference type="InterPro" id="IPR011250">
    <property type="entry name" value="OMP/PagP_B-barrel"/>
</dbReference>
<dbReference type="RefSeq" id="WP_225317447.1">
    <property type="nucleotide sequence ID" value="NZ_CP048832.1"/>
</dbReference>
<dbReference type="GO" id="GO:0016787">
    <property type="term" value="F:hydrolase activity"/>
    <property type="evidence" value="ECO:0007669"/>
    <property type="project" value="UniProtKB-KW"/>
</dbReference>
<keyword evidence="1" id="KW-0472">Membrane</keyword>